<proteinExistence type="predicted"/>
<feature type="domain" description="HSA" evidence="5">
    <location>
        <begin position="136"/>
        <end position="208"/>
    </location>
</feature>
<comment type="subcellular location">
    <subcellularLocation>
        <location evidence="1">Nucleus</location>
    </subcellularLocation>
</comment>
<reference evidence="6" key="1">
    <citation type="submission" date="2017-08" db="EMBL/GenBank/DDBJ databases">
        <authorList>
            <person name="Polle J.E."/>
            <person name="Barry K."/>
            <person name="Cushman J."/>
            <person name="Schmutz J."/>
            <person name="Tran D."/>
            <person name="Hathwaick L.T."/>
            <person name="Yim W.C."/>
            <person name="Jenkins J."/>
            <person name="Mckie-Krisberg Z.M."/>
            <person name="Prochnik S."/>
            <person name="Lindquist E."/>
            <person name="Dockter R.B."/>
            <person name="Adam C."/>
            <person name="Molina H."/>
            <person name="Bunkerborg J."/>
            <person name="Jin E."/>
            <person name="Buchheim M."/>
            <person name="Magnuson J."/>
        </authorList>
    </citation>
    <scope>NUCLEOTIDE SEQUENCE</scope>
    <source>
        <strain evidence="6">CCAP 19/18</strain>
    </source>
</reference>
<dbReference type="Pfam" id="PF07529">
    <property type="entry name" value="HSA"/>
    <property type="match status" value="1"/>
</dbReference>
<protein>
    <recommendedName>
        <fullName evidence="5">HSA domain-containing protein</fullName>
    </recommendedName>
</protein>
<sequence length="260" mass="29962">MLVEDVMSRLILVVLHAFICWRIFAPLRAVTCCHVLATLGEDVMCRLILVVLHAVIRWRILVLLHPVTCCHVLATLGEHVMCRLILVVLHAVICWRILVLLHAVTCCHVLLSCWAYREWVLAQGKVANRNRQKQNQLVCPEPKRIKSHWDHVLEEMEWLAKDFQRERKDRLSKAKRLANTISKSNLGIEARQVVRERQEQEAIRKKAKFIAQQSGTFWAKAQRVVEKAFVCARRLKLKGFTCMELALFSCDGQEGELTAG</sequence>
<evidence type="ECO:0000313" key="7">
    <source>
        <dbReference type="Proteomes" id="UP000815325"/>
    </source>
</evidence>
<dbReference type="SMART" id="SM00573">
    <property type="entry name" value="HSA"/>
    <property type="match status" value="1"/>
</dbReference>
<keyword evidence="3" id="KW-0378">Hydrolase</keyword>
<evidence type="ECO:0000313" key="6">
    <source>
        <dbReference type="EMBL" id="KAF5841242.1"/>
    </source>
</evidence>
<dbReference type="PANTHER" id="PTHR45685:SF1">
    <property type="entry name" value="HELICASE SRCAP"/>
    <property type="match status" value="1"/>
</dbReference>
<gene>
    <name evidence="6" type="ORF">DUNSADRAFT_13887</name>
</gene>
<dbReference type="InterPro" id="IPR014012">
    <property type="entry name" value="HSA_dom"/>
</dbReference>
<keyword evidence="4" id="KW-0067">ATP-binding</keyword>
<dbReference type="PANTHER" id="PTHR45685">
    <property type="entry name" value="HELICASE SRCAP-RELATED"/>
    <property type="match status" value="1"/>
</dbReference>
<organism evidence="6 7">
    <name type="scientific">Dunaliella salina</name>
    <name type="common">Green alga</name>
    <name type="synonym">Protococcus salinus</name>
    <dbReference type="NCBI Taxonomy" id="3046"/>
    <lineage>
        <taxon>Eukaryota</taxon>
        <taxon>Viridiplantae</taxon>
        <taxon>Chlorophyta</taxon>
        <taxon>core chlorophytes</taxon>
        <taxon>Chlorophyceae</taxon>
        <taxon>CS clade</taxon>
        <taxon>Chlamydomonadales</taxon>
        <taxon>Dunaliellaceae</taxon>
        <taxon>Dunaliella</taxon>
    </lineage>
</organism>
<evidence type="ECO:0000256" key="1">
    <source>
        <dbReference type="ARBA" id="ARBA00004123"/>
    </source>
</evidence>
<evidence type="ECO:0000259" key="5">
    <source>
        <dbReference type="PROSITE" id="PS51204"/>
    </source>
</evidence>
<comment type="caution">
    <text evidence="6">The sequence shown here is derived from an EMBL/GenBank/DDBJ whole genome shotgun (WGS) entry which is preliminary data.</text>
</comment>
<keyword evidence="2" id="KW-0547">Nucleotide-binding</keyword>
<accession>A0ABQ7H310</accession>
<keyword evidence="7" id="KW-1185">Reference proteome</keyword>
<name>A0ABQ7H310_DUNSA</name>
<evidence type="ECO:0000256" key="3">
    <source>
        <dbReference type="ARBA" id="ARBA00022806"/>
    </source>
</evidence>
<evidence type="ECO:0000256" key="4">
    <source>
        <dbReference type="ARBA" id="ARBA00022840"/>
    </source>
</evidence>
<dbReference type="Proteomes" id="UP000815325">
    <property type="component" value="Unassembled WGS sequence"/>
</dbReference>
<dbReference type="PROSITE" id="PS51204">
    <property type="entry name" value="HSA"/>
    <property type="match status" value="1"/>
</dbReference>
<evidence type="ECO:0000256" key="2">
    <source>
        <dbReference type="ARBA" id="ARBA00022741"/>
    </source>
</evidence>
<keyword evidence="3" id="KW-0347">Helicase</keyword>
<dbReference type="InterPro" id="IPR050520">
    <property type="entry name" value="INO80/SWR1_helicase"/>
</dbReference>
<dbReference type="EMBL" id="MU069491">
    <property type="protein sequence ID" value="KAF5841242.1"/>
    <property type="molecule type" value="Genomic_DNA"/>
</dbReference>